<evidence type="ECO:0000259" key="9">
    <source>
        <dbReference type="Pfam" id="PF20216"/>
    </source>
</evidence>
<keyword evidence="5 7" id="KW-1133">Transmembrane helix</keyword>
<dbReference type="InterPro" id="IPR050925">
    <property type="entry name" value="Rhomboid_protease_S54"/>
</dbReference>
<evidence type="ECO:0000256" key="5">
    <source>
        <dbReference type="ARBA" id="ARBA00022989"/>
    </source>
</evidence>
<protein>
    <submittedName>
        <fullName evidence="10">Rhomboid family intramembrane serine protease</fullName>
    </submittedName>
</protein>
<gene>
    <name evidence="10" type="ORF">HW347_18560</name>
</gene>
<dbReference type="Pfam" id="PF01694">
    <property type="entry name" value="Rhomboid"/>
    <property type="match status" value="1"/>
</dbReference>
<keyword evidence="6 7" id="KW-0472">Membrane</keyword>
<evidence type="ECO:0000256" key="6">
    <source>
        <dbReference type="ARBA" id="ARBA00023136"/>
    </source>
</evidence>
<feature type="transmembrane region" description="Helical" evidence="7">
    <location>
        <begin position="61"/>
        <end position="85"/>
    </location>
</feature>
<evidence type="ECO:0000256" key="1">
    <source>
        <dbReference type="ARBA" id="ARBA00004141"/>
    </source>
</evidence>
<evidence type="ECO:0000313" key="10">
    <source>
        <dbReference type="EMBL" id="MBT2163281.1"/>
    </source>
</evidence>
<dbReference type="Gene3D" id="1.20.1540.10">
    <property type="entry name" value="Rhomboid-like"/>
    <property type="match status" value="1"/>
</dbReference>
<evidence type="ECO:0000256" key="4">
    <source>
        <dbReference type="ARBA" id="ARBA00022801"/>
    </source>
</evidence>
<accession>A0ABS5WIP7</accession>
<feature type="transmembrane region" description="Helical" evidence="7">
    <location>
        <begin position="125"/>
        <end position="147"/>
    </location>
</feature>
<feature type="domain" description="Peptidase S54 rhomboid" evidence="8">
    <location>
        <begin position="57"/>
        <end position="201"/>
    </location>
</feature>
<dbReference type="Pfam" id="PF20216">
    <property type="entry name" value="DUF6576"/>
    <property type="match status" value="1"/>
</dbReference>
<feature type="transmembrane region" description="Helical" evidence="7">
    <location>
        <begin position="154"/>
        <end position="176"/>
    </location>
</feature>
<dbReference type="PANTHER" id="PTHR43731:SF14">
    <property type="entry name" value="PRESENILIN-ASSOCIATED RHOMBOID-LIKE PROTEIN, MITOCHONDRIAL"/>
    <property type="match status" value="1"/>
</dbReference>
<evidence type="ECO:0000313" key="11">
    <source>
        <dbReference type="Proteomes" id="UP000740413"/>
    </source>
</evidence>
<keyword evidence="10" id="KW-0645">Protease</keyword>
<dbReference type="GO" id="GO:0008233">
    <property type="term" value="F:peptidase activity"/>
    <property type="evidence" value="ECO:0007669"/>
    <property type="project" value="UniProtKB-KW"/>
</dbReference>
<keyword evidence="3 7" id="KW-0812">Transmembrane</keyword>
<dbReference type="PANTHER" id="PTHR43731">
    <property type="entry name" value="RHOMBOID PROTEASE"/>
    <property type="match status" value="1"/>
</dbReference>
<comment type="similarity">
    <text evidence="2">Belongs to the peptidase S54 family.</text>
</comment>
<dbReference type="GO" id="GO:0006508">
    <property type="term" value="P:proteolysis"/>
    <property type="evidence" value="ECO:0007669"/>
    <property type="project" value="UniProtKB-KW"/>
</dbReference>
<comment type="caution">
    <text evidence="10">The sequence shown here is derived from an EMBL/GenBank/DDBJ whole genome shotgun (WGS) entry which is preliminary data.</text>
</comment>
<evidence type="ECO:0000256" key="3">
    <source>
        <dbReference type="ARBA" id="ARBA00022692"/>
    </source>
</evidence>
<sequence length="288" mass="32516">MTNGNLKYQYARLSVSEKLIAINVIVFIVMGLITALVSPNVENWFALPKDFFDFLMQPWSIITYSFLHGGIFHILWNMYILYVAGRIILNLFDGRRFLNIYFLGVILGGLLFLLSYNIFPTLIGVNASLIGASAGVMAVLIFVCTYIPNQEVRLFFFNVKLWQIGLFVVLMDLVQIPMGGNIGGRIAHLGGALLGYMYARQLYNGRDIGEGFSNFVDGVVNLFKKSEKKAPMKTVFKNQQKTATKKANYDKKTHQKKIDAILDKISKSGYESLSKIEKDFLFKAGKED</sequence>
<feature type="transmembrane region" description="Helical" evidence="7">
    <location>
        <begin position="97"/>
        <end position="119"/>
    </location>
</feature>
<dbReference type="EMBL" id="JACATN010000006">
    <property type="protein sequence ID" value="MBT2163281.1"/>
    <property type="molecule type" value="Genomic_DNA"/>
</dbReference>
<dbReference type="SUPFAM" id="SSF144091">
    <property type="entry name" value="Rhomboid-like"/>
    <property type="match status" value="1"/>
</dbReference>
<dbReference type="InterPro" id="IPR022764">
    <property type="entry name" value="Peptidase_S54_rhomboid_dom"/>
</dbReference>
<dbReference type="RefSeq" id="WP_214613236.1">
    <property type="nucleotide sequence ID" value="NZ_JACATN010000006.1"/>
</dbReference>
<keyword evidence="4" id="KW-0378">Hydrolase</keyword>
<evidence type="ECO:0000259" key="8">
    <source>
        <dbReference type="Pfam" id="PF01694"/>
    </source>
</evidence>
<dbReference type="InterPro" id="IPR046483">
    <property type="entry name" value="DUF6576"/>
</dbReference>
<feature type="transmembrane region" description="Helical" evidence="7">
    <location>
        <begin position="20"/>
        <end position="41"/>
    </location>
</feature>
<proteinExistence type="inferred from homology"/>
<name>A0ABS5WIP7_9FLAO</name>
<dbReference type="Proteomes" id="UP000740413">
    <property type="component" value="Unassembled WGS sequence"/>
</dbReference>
<keyword evidence="11" id="KW-1185">Reference proteome</keyword>
<reference evidence="11" key="1">
    <citation type="submission" date="2023-07" db="EMBL/GenBank/DDBJ databases">
        <title>Zobellia barbeyronii sp. nov., a new marine flavobacterium, isolated from green and red algae.</title>
        <authorList>
            <person name="Nedashkovskaya O.I."/>
            <person name="Otstavnykh N."/>
            <person name="Zhukova N."/>
            <person name="Guzev K."/>
            <person name="Chausova V."/>
            <person name="Tekutyeva L."/>
            <person name="Mikhailov V."/>
            <person name="Isaeva M."/>
        </authorList>
    </citation>
    <scope>NUCLEOTIDE SEQUENCE [LARGE SCALE GENOMIC DNA]</scope>
    <source>
        <strain evidence="11">KMM 6746</strain>
    </source>
</reference>
<dbReference type="InterPro" id="IPR035952">
    <property type="entry name" value="Rhomboid-like_sf"/>
</dbReference>
<feature type="domain" description="DUF6576" evidence="9">
    <location>
        <begin position="245"/>
        <end position="281"/>
    </location>
</feature>
<evidence type="ECO:0000256" key="2">
    <source>
        <dbReference type="ARBA" id="ARBA00009045"/>
    </source>
</evidence>
<evidence type="ECO:0000256" key="7">
    <source>
        <dbReference type="SAM" id="Phobius"/>
    </source>
</evidence>
<organism evidence="10 11">
    <name type="scientific">Zobellia barbeyronii</name>
    <dbReference type="NCBI Taxonomy" id="2748009"/>
    <lineage>
        <taxon>Bacteria</taxon>
        <taxon>Pseudomonadati</taxon>
        <taxon>Bacteroidota</taxon>
        <taxon>Flavobacteriia</taxon>
        <taxon>Flavobacteriales</taxon>
        <taxon>Flavobacteriaceae</taxon>
        <taxon>Zobellia</taxon>
    </lineage>
</organism>
<comment type="subcellular location">
    <subcellularLocation>
        <location evidence="1">Membrane</location>
        <topology evidence="1">Multi-pass membrane protein</topology>
    </subcellularLocation>
</comment>